<dbReference type="Gene3D" id="2.40.100.20">
    <property type="match status" value="1"/>
</dbReference>
<proteinExistence type="predicted"/>
<dbReference type="InterPro" id="IPR041183">
    <property type="entry name" value="Cyclophilin-like"/>
</dbReference>
<dbReference type="OrthoDB" id="9801466at2"/>
<keyword evidence="3" id="KW-1185">Reference proteome</keyword>
<accession>A0A1N7NPQ1</accession>
<gene>
    <name evidence="2" type="ORF">SAMN05421580_10861</name>
</gene>
<evidence type="ECO:0000313" key="2">
    <source>
        <dbReference type="EMBL" id="SIT00271.1"/>
    </source>
</evidence>
<reference evidence="3" key="1">
    <citation type="submission" date="2017-01" db="EMBL/GenBank/DDBJ databases">
        <authorList>
            <person name="Varghese N."/>
            <person name="Submissions S."/>
        </authorList>
    </citation>
    <scope>NUCLEOTIDE SEQUENCE [LARGE SCALE GENOMIC DNA]</scope>
    <source>
        <strain evidence="3">DSM 19945</strain>
    </source>
</reference>
<dbReference type="Pfam" id="PF18050">
    <property type="entry name" value="Cyclophil_like2"/>
    <property type="match status" value="1"/>
</dbReference>
<dbReference type="AlphaFoldDB" id="A0A1N7NPQ1"/>
<feature type="domain" description="Cyclophilin-like" evidence="1">
    <location>
        <begin position="7"/>
        <end position="116"/>
    </location>
</feature>
<evidence type="ECO:0000313" key="3">
    <source>
        <dbReference type="Proteomes" id="UP000186221"/>
    </source>
</evidence>
<organism evidence="2 3">
    <name type="scientific">Rhodobacter aestuarii</name>
    <dbReference type="NCBI Taxonomy" id="453582"/>
    <lineage>
        <taxon>Bacteria</taxon>
        <taxon>Pseudomonadati</taxon>
        <taxon>Pseudomonadota</taxon>
        <taxon>Alphaproteobacteria</taxon>
        <taxon>Rhodobacterales</taxon>
        <taxon>Rhodobacter group</taxon>
        <taxon>Rhodobacter</taxon>
    </lineage>
</organism>
<sequence length="119" mass="12988">MPIPIQITAGQTVLNAVLNDTTTARALAARLPMTVEGQRAEFDYCCIARTALETNPAELQDGWTNGDLLYGGGWFAILFAGQEQSKSYRDQMIVGHLEKGELARVRALGANESFTLSLR</sequence>
<evidence type="ECO:0000259" key="1">
    <source>
        <dbReference type="Pfam" id="PF18050"/>
    </source>
</evidence>
<name>A0A1N7NPQ1_9RHOB</name>
<dbReference type="Proteomes" id="UP000186221">
    <property type="component" value="Unassembled WGS sequence"/>
</dbReference>
<dbReference type="RefSeq" id="WP_076485357.1">
    <property type="nucleotide sequence ID" value="NZ_FTOG01000008.1"/>
</dbReference>
<protein>
    <recommendedName>
        <fullName evidence="1">Cyclophilin-like domain-containing protein</fullName>
    </recommendedName>
</protein>
<dbReference type="EMBL" id="FTOG01000008">
    <property type="protein sequence ID" value="SIT00271.1"/>
    <property type="molecule type" value="Genomic_DNA"/>
</dbReference>